<dbReference type="OrthoDB" id="846879at2"/>
<feature type="signal peptide" evidence="1">
    <location>
        <begin position="1"/>
        <end position="21"/>
    </location>
</feature>
<name>A0A250FL50_9FLAO</name>
<dbReference type="AlphaFoldDB" id="A0A250FL50"/>
<evidence type="ECO:0000313" key="3">
    <source>
        <dbReference type="Proteomes" id="UP000217250"/>
    </source>
</evidence>
<dbReference type="GeneID" id="84807167"/>
<dbReference type="Gene3D" id="2.40.160.10">
    <property type="entry name" value="Porin"/>
    <property type="match status" value="1"/>
</dbReference>
<dbReference type="RefSeq" id="WP_095909342.1">
    <property type="nucleotide sequence ID" value="NZ_CAUVLU010000022.1"/>
</dbReference>
<organism evidence="2 3">
    <name type="scientific">Capnocytophaga gingivalis</name>
    <dbReference type="NCBI Taxonomy" id="1017"/>
    <lineage>
        <taxon>Bacteria</taxon>
        <taxon>Pseudomonadati</taxon>
        <taxon>Bacteroidota</taxon>
        <taxon>Flavobacteriia</taxon>
        <taxon>Flavobacteriales</taxon>
        <taxon>Flavobacteriaceae</taxon>
        <taxon>Capnocytophaga</taxon>
    </lineage>
</organism>
<proteinExistence type="predicted"/>
<dbReference type="KEGG" id="cgh:CGC50_01125"/>
<protein>
    <recommendedName>
        <fullName evidence="4">Phosphate-selective porin O and P</fullName>
    </recommendedName>
</protein>
<dbReference type="InterPro" id="IPR023614">
    <property type="entry name" value="Porin_dom_sf"/>
</dbReference>
<evidence type="ECO:0000256" key="1">
    <source>
        <dbReference type="SAM" id="SignalP"/>
    </source>
</evidence>
<gene>
    <name evidence="2" type="ORF">CGC50_01125</name>
</gene>
<dbReference type="EMBL" id="CP022386">
    <property type="protein sequence ID" value="ATA85879.1"/>
    <property type="molecule type" value="Genomic_DNA"/>
</dbReference>
<accession>A0A250FL50</accession>
<feature type="chain" id="PRO_5012151311" description="Phosphate-selective porin O and P" evidence="1">
    <location>
        <begin position="22"/>
        <end position="389"/>
    </location>
</feature>
<evidence type="ECO:0000313" key="2">
    <source>
        <dbReference type="EMBL" id="ATA85879.1"/>
    </source>
</evidence>
<keyword evidence="1" id="KW-0732">Signal</keyword>
<dbReference type="Pfam" id="PF07396">
    <property type="entry name" value="Porin_O_P"/>
    <property type="match status" value="1"/>
</dbReference>
<evidence type="ECO:0008006" key="4">
    <source>
        <dbReference type="Google" id="ProtNLM"/>
    </source>
</evidence>
<dbReference type="InterPro" id="IPR010870">
    <property type="entry name" value="Porin_O/P"/>
</dbReference>
<sequence length="389" mass="44798">MTKKIRNLFFLLFLLGQVLFAKEEKDSLSESLSAKKLNVELYFRGGAISDYHSQEALSGSHFKIDNARINVQGDYNEFLSYRVRFRLNKAFSPTSQDNASDALDYAYITYRFDQEHRWEATIGKQLSVMGSFEQDINPLYEYIFTDYLNGVYANIFLAGLQLSYQLTPQHKVGIQLHNTLNESFAKHLENNLFTTEGFTASKAPIGGYLYWNSSLWDGKFKTKYSYNLSQFAKGYYTHSVSLGNKLQIGKHTAYLDLVYSYMGADFGLTSSKLLSIHKGLAKEAYLMHKNIVYKCAVSRYDYQITDRWSATTKIGIETTGSRKELSESLRTNYIYFLAGQYAPLLSQDLRFYVAYVGNTLHYDQALRKDNEQLHRIAIGAYYTLPIFKR</sequence>
<reference evidence="3" key="1">
    <citation type="submission" date="2017-06" db="EMBL/GenBank/DDBJ databases">
        <title>Capnocytophaga spp. assemblies.</title>
        <authorList>
            <person name="Gulvik C.A."/>
        </authorList>
    </citation>
    <scope>NUCLEOTIDE SEQUENCE [LARGE SCALE GENOMIC DNA]</scope>
    <source>
        <strain evidence="3">H1496</strain>
    </source>
</reference>
<dbReference type="Proteomes" id="UP000217250">
    <property type="component" value="Chromosome"/>
</dbReference>
<dbReference type="SUPFAM" id="SSF56935">
    <property type="entry name" value="Porins"/>
    <property type="match status" value="1"/>
</dbReference>